<evidence type="ECO:0000256" key="4">
    <source>
        <dbReference type="ARBA" id="ARBA00023136"/>
    </source>
</evidence>
<comment type="similarity">
    <text evidence="5">Belongs to the 4-toluene sulfonate uptake permease (TSUP) (TC 2.A.102) family.</text>
</comment>
<organism evidence="6 7">
    <name type="scientific">Mesorhizobium qingshengii</name>
    <dbReference type="NCBI Taxonomy" id="1165689"/>
    <lineage>
        <taxon>Bacteria</taxon>
        <taxon>Pseudomonadati</taxon>
        <taxon>Pseudomonadota</taxon>
        <taxon>Alphaproteobacteria</taxon>
        <taxon>Hyphomicrobiales</taxon>
        <taxon>Phyllobacteriaceae</taxon>
        <taxon>Mesorhizobium</taxon>
    </lineage>
</organism>
<sequence>MQDIPQLLGNLAYGAAIGGALGLTGTGGSILAVPILVYLVGQDVHTAIGTSLAVVGGIAAEGVVEQRDSVQWKPGLLLGAYGIAGSIPGSLLSPYVSSSTLLLLFSGLAIAASISMLLSKSTDEPWSKPAPQWVVFIAGLGIGFLTGFLGVGVGFLIVPTMVFAFACSMQTAIATSLLVIAFNSAVGLVTRFATASIDWSIVGAFLVGGVAGNIAAAMLVHRLDQRRLKRIFAVFILLVGLFTAASAIGLIPIHVK</sequence>
<feature type="transmembrane region" description="Helical" evidence="5">
    <location>
        <begin position="133"/>
        <end position="166"/>
    </location>
</feature>
<evidence type="ECO:0000256" key="5">
    <source>
        <dbReference type="RuleBase" id="RU363041"/>
    </source>
</evidence>
<evidence type="ECO:0000256" key="3">
    <source>
        <dbReference type="ARBA" id="ARBA00022989"/>
    </source>
</evidence>
<comment type="caution">
    <text evidence="6">The sequence shown here is derived from an EMBL/GenBank/DDBJ whole genome shotgun (WGS) entry which is preliminary data.</text>
</comment>
<name>A0ABT4R326_9HYPH</name>
<evidence type="ECO:0000256" key="1">
    <source>
        <dbReference type="ARBA" id="ARBA00004141"/>
    </source>
</evidence>
<dbReference type="Proteomes" id="UP001152178">
    <property type="component" value="Unassembled WGS sequence"/>
</dbReference>
<comment type="subcellular location">
    <subcellularLocation>
        <location evidence="5">Cell membrane</location>
        <topology evidence="5">Multi-pass membrane protein</topology>
    </subcellularLocation>
    <subcellularLocation>
        <location evidence="1">Membrane</location>
        <topology evidence="1">Multi-pass membrane protein</topology>
    </subcellularLocation>
</comment>
<keyword evidence="5" id="KW-1003">Cell membrane</keyword>
<feature type="transmembrane region" description="Helical" evidence="5">
    <location>
        <begin position="12"/>
        <end position="40"/>
    </location>
</feature>
<gene>
    <name evidence="6" type="ORF">OOJ09_28565</name>
</gene>
<feature type="transmembrane region" description="Helical" evidence="5">
    <location>
        <begin position="76"/>
        <end position="93"/>
    </location>
</feature>
<feature type="transmembrane region" description="Helical" evidence="5">
    <location>
        <begin position="232"/>
        <end position="255"/>
    </location>
</feature>
<feature type="transmembrane region" description="Helical" evidence="5">
    <location>
        <begin position="199"/>
        <end position="220"/>
    </location>
</feature>
<feature type="transmembrane region" description="Helical" evidence="5">
    <location>
        <begin position="173"/>
        <end position="193"/>
    </location>
</feature>
<dbReference type="PANTHER" id="PTHR43701">
    <property type="entry name" value="MEMBRANE TRANSPORTER PROTEIN MJ0441-RELATED"/>
    <property type="match status" value="1"/>
</dbReference>
<dbReference type="Pfam" id="PF01925">
    <property type="entry name" value="TauE"/>
    <property type="match status" value="1"/>
</dbReference>
<feature type="transmembrane region" description="Helical" evidence="5">
    <location>
        <begin position="100"/>
        <end position="118"/>
    </location>
</feature>
<reference evidence="6" key="1">
    <citation type="submission" date="2022-11" db="EMBL/GenBank/DDBJ databases">
        <authorList>
            <person name="Coimbra C."/>
        </authorList>
    </citation>
    <scope>NUCLEOTIDE SEQUENCE</scope>
    <source>
        <strain evidence="6">Jales19</strain>
    </source>
</reference>
<keyword evidence="3 5" id="KW-1133">Transmembrane helix</keyword>
<dbReference type="EMBL" id="JAPFQA010000022">
    <property type="protein sequence ID" value="MCZ8548149.1"/>
    <property type="molecule type" value="Genomic_DNA"/>
</dbReference>
<evidence type="ECO:0000313" key="6">
    <source>
        <dbReference type="EMBL" id="MCZ8548149.1"/>
    </source>
</evidence>
<dbReference type="InterPro" id="IPR002781">
    <property type="entry name" value="TM_pro_TauE-like"/>
</dbReference>
<dbReference type="PANTHER" id="PTHR43701:SF2">
    <property type="entry name" value="MEMBRANE TRANSPORTER PROTEIN YJNA-RELATED"/>
    <property type="match status" value="1"/>
</dbReference>
<protein>
    <recommendedName>
        <fullName evidence="5">Probable membrane transporter protein</fullName>
    </recommendedName>
</protein>
<evidence type="ECO:0000256" key="2">
    <source>
        <dbReference type="ARBA" id="ARBA00022692"/>
    </source>
</evidence>
<evidence type="ECO:0000313" key="7">
    <source>
        <dbReference type="Proteomes" id="UP001152178"/>
    </source>
</evidence>
<accession>A0ABT4R326</accession>
<proteinExistence type="inferred from homology"/>
<keyword evidence="7" id="KW-1185">Reference proteome</keyword>
<keyword evidence="4 5" id="KW-0472">Membrane</keyword>
<dbReference type="InterPro" id="IPR051598">
    <property type="entry name" value="TSUP/Inactive_protease-like"/>
</dbReference>
<dbReference type="RefSeq" id="WP_269908407.1">
    <property type="nucleotide sequence ID" value="NZ_JAPFQA010000022.1"/>
</dbReference>
<keyword evidence="2 5" id="KW-0812">Transmembrane</keyword>
<feature type="transmembrane region" description="Helical" evidence="5">
    <location>
        <begin position="47"/>
        <end position="64"/>
    </location>
</feature>